<organism evidence="2 3">
    <name type="scientific">Photobacterium andalusiense</name>
    <dbReference type="NCBI Taxonomy" id="2204296"/>
    <lineage>
        <taxon>Bacteria</taxon>
        <taxon>Pseudomonadati</taxon>
        <taxon>Pseudomonadota</taxon>
        <taxon>Gammaproteobacteria</taxon>
        <taxon>Vibrionales</taxon>
        <taxon>Vibrionaceae</taxon>
        <taxon>Photobacterium</taxon>
    </lineage>
</organism>
<dbReference type="AlphaFoldDB" id="A0A1Y6MDK3"/>
<feature type="transmembrane region" description="Helical" evidence="1">
    <location>
        <begin position="146"/>
        <end position="165"/>
    </location>
</feature>
<feature type="transmembrane region" description="Helical" evidence="1">
    <location>
        <begin position="271"/>
        <end position="290"/>
    </location>
</feature>
<feature type="transmembrane region" description="Helical" evidence="1">
    <location>
        <begin position="367"/>
        <end position="388"/>
    </location>
</feature>
<proteinExistence type="predicted"/>
<feature type="transmembrane region" description="Helical" evidence="1">
    <location>
        <begin position="96"/>
        <end position="113"/>
    </location>
</feature>
<dbReference type="Proteomes" id="UP000195719">
    <property type="component" value="Unassembled WGS sequence"/>
</dbReference>
<feature type="transmembrane region" description="Helical" evidence="1">
    <location>
        <begin position="337"/>
        <end position="361"/>
    </location>
</feature>
<keyword evidence="1" id="KW-1133">Transmembrane helix</keyword>
<keyword evidence="1" id="KW-0472">Membrane</keyword>
<reference evidence="3" key="1">
    <citation type="submission" date="2017-06" db="EMBL/GenBank/DDBJ databases">
        <authorList>
            <person name="Rodrigo-Torres L."/>
            <person name="Arahal R.D."/>
            <person name="Lucena T."/>
        </authorList>
    </citation>
    <scope>NUCLEOTIDE SEQUENCE [LARGE SCALE GENOMIC DNA]</scope>
    <source>
        <strain evidence="3">CECT 9192</strain>
    </source>
</reference>
<feature type="transmembrane region" description="Helical" evidence="1">
    <location>
        <begin position="216"/>
        <end position="236"/>
    </location>
</feature>
<keyword evidence="3" id="KW-1185">Reference proteome</keyword>
<gene>
    <name evidence="2" type="ORF">PAND9192_01435</name>
</gene>
<evidence type="ECO:0000313" key="2">
    <source>
        <dbReference type="EMBL" id="SMY34653.1"/>
    </source>
</evidence>
<protein>
    <submittedName>
        <fullName evidence="2">NnrS protein</fullName>
    </submittedName>
</protein>
<sequence>MMQIIDRAQEEKIPPIFRLAFRPFFIGAAVYAVVSIALWGLLWAGTPQISQFMYSNPLWWHTHEMLFGFAGAVIVGFLLTAVQTWTGQTGGKGTKLAILFSLWLIARLGLMFATPSYLWMVIDCAWIVMAMIFLAIPIIKVKQWRNMFFIPVLLMFTLLNIKYHLMVLKVIPFNLQATALATLTIIAAVVLIVGGRVIPFFTSRATQTAPITRIPLLEYAALIPIWIVLIFTLLPVTIAPSLLAATYLIAAVTNLVRMCRWRSHKTLAIPLLWSLHGAYLSMIIGFAWLGGSYVNSTMSPTVGIHFIAIGGIGSMILAMMARVSLGHTGRKLQTGKWMVVAFISLFASLLARTILVLVIPVAVVNTYVISAILWIVAFIIFTVVYFPILTQARADGHPG</sequence>
<feature type="transmembrane region" description="Helical" evidence="1">
    <location>
        <begin position="242"/>
        <end position="259"/>
    </location>
</feature>
<dbReference type="RefSeq" id="WP_306341504.1">
    <property type="nucleotide sequence ID" value="NZ_FYAJ01000002.1"/>
</dbReference>
<evidence type="ECO:0000256" key="1">
    <source>
        <dbReference type="SAM" id="Phobius"/>
    </source>
</evidence>
<feature type="transmembrane region" description="Helical" evidence="1">
    <location>
        <begin position="119"/>
        <end position="139"/>
    </location>
</feature>
<keyword evidence="1" id="KW-0812">Transmembrane</keyword>
<dbReference type="Pfam" id="PF05940">
    <property type="entry name" value="NnrS"/>
    <property type="match status" value="1"/>
</dbReference>
<dbReference type="InterPro" id="IPR010266">
    <property type="entry name" value="NnrS"/>
</dbReference>
<feature type="transmembrane region" description="Helical" evidence="1">
    <location>
        <begin position="302"/>
        <end position="325"/>
    </location>
</feature>
<evidence type="ECO:0000313" key="3">
    <source>
        <dbReference type="Proteomes" id="UP000195719"/>
    </source>
</evidence>
<feature type="transmembrane region" description="Helical" evidence="1">
    <location>
        <begin position="177"/>
        <end position="195"/>
    </location>
</feature>
<feature type="transmembrane region" description="Helical" evidence="1">
    <location>
        <begin position="21"/>
        <end position="45"/>
    </location>
</feature>
<accession>A0A1Y6MDK3</accession>
<name>A0A1Y6MDK3_9GAMM</name>
<dbReference type="EMBL" id="FYAJ01000002">
    <property type="protein sequence ID" value="SMY34653.1"/>
    <property type="molecule type" value="Genomic_DNA"/>
</dbReference>
<feature type="transmembrane region" description="Helical" evidence="1">
    <location>
        <begin position="65"/>
        <end position="84"/>
    </location>
</feature>